<evidence type="ECO:0000313" key="3">
    <source>
        <dbReference type="EMBL" id="GAA4974084.1"/>
    </source>
</evidence>
<dbReference type="PROSITE" id="PS51762">
    <property type="entry name" value="GH16_2"/>
    <property type="match status" value="1"/>
</dbReference>
<organism evidence="3 4">
    <name type="scientific">Kineococcus glutinatus</name>
    <dbReference type="NCBI Taxonomy" id="1070872"/>
    <lineage>
        <taxon>Bacteria</taxon>
        <taxon>Bacillati</taxon>
        <taxon>Actinomycetota</taxon>
        <taxon>Actinomycetes</taxon>
        <taxon>Kineosporiales</taxon>
        <taxon>Kineosporiaceae</taxon>
        <taxon>Kineococcus</taxon>
    </lineage>
</organism>
<dbReference type="CDD" id="cd08023">
    <property type="entry name" value="GH16_laminarinase_like"/>
    <property type="match status" value="1"/>
</dbReference>
<dbReference type="InterPro" id="IPR000757">
    <property type="entry name" value="Beta-glucanase-like"/>
</dbReference>
<reference evidence="4" key="1">
    <citation type="journal article" date="2019" name="Int. J. Syst. Evol. Microbiol.">
        <title>The Global Catalogue of Microorganisms (GCM) 10K type strain sequencing project: providing services to taxonomists for standard genome sequencing and annotation.</title>
        <authorList>
            <consortium name="The Broad Institute Genomics Platform"/>
            <consortium name="The Broad Institute Genome Sequencing Center for Infectious Disease"/>
            <person name="Wu L."/>
            <person name="Ma J."/>
        </authorList>
    </citation>
    <scope>NUCLEOTIDE SEQUENCE [LARGE SCALE GENOMIC DNA]</scope>
    <source>
        <strain evidence="4">JCM 18126</strain>
    </source>
</reference>
<keyword evidence="4" id="KW-1185">Reference proteome</keyword>
<sequence>MVTTLTSRTDRGGWAYALAPLRSPETSLVVGRTYRLQLWVKDHRASGSTLGVLLANQNYAGRPAAASVWQAYRDTDWHPLVTTFTATSPALSDTAVYLSLPTTGALHLQVAGASVREVVDLPPPPVVSRPSRTLTFGGAAGSAVDPAVWNTETGGYGWGVGELQAYTGRRSNVCVDGLGSLVITARRELVTDVGGAPANYSSARINTCGKVSVAPGSYVEASITAPVGPGLWPAFWLMGVDHPVVGWPACGEIDVFEGQGGQPSLAHNALHMSTATSSRTEAVCGWEEGGGVVDLGESLDTRPHLFGAYFDRNVVRFYIDRRQVRVLRASDARDMGREWPFDKKQFILLNVAVSPTAGVANTDFPKRMSVGAIRIFTGGVPAA</sequence>
<dbReference type="Proteomes" id="UP001501195">
    <property type="component" value="Unassembled WGS sequence"/>
</dbReference>
<evidence type="ECO:0000259" key="2">
    <source>
        <dbReference type="PROSITE" id="PS51762"/>
    </source>
</evidence>
<accession>A0ABP9HMN1</accession>
<dbReference type="Gene3D" id="2.60.120.260">
    <property type="entry name" value="Galactose-binding domain-like"/>
    <property type="match status" value="1"/>
</dbReference>
<comment type="caution">
    <text evidence="3">The sequence shown here is derived from an EMBL/GenBank/DDBJ whole genome shotgun (WGS) entry which is preliminary data.</text>
</comment>
<evidence type="ECO:0000256" key="1">
    <source>
        <dbReference type="ARBA" id="ARBA00006865"/>
    </source>
</evidence>
<dbReference type="InterPro" id="IPR013320">
    <property type="entry name" value="ConA-like_dom_sf"/>
</dbReference>
<dbReference type="PANTHER" id="PTHR10963:SF55">
    <property type="entry name" value="GLYCOSIDE HYDROLASE FAMILY 16 PROTEIN"/>
    <property type="match status" value="1"/>
</dbReference>
<evidence type="ECO:0000313" key="4">
    <source>
        <dbReference type="Proteomes" id="UP001501195"/>
    </source>
</evidence>
<dbReference type="InterPro" id="IPR050546">
    <property type="entry name" value="Glycosyl_Hydrlase_16"/>
</dbReference>
<proteinExistence type="inferred from homology"/>
<dbReference type="PANTHER" id="PTHR10963">
    <property type="entry name" value="GLYCOSYL HYDROLASE-RELATED"/>
    <property type="match status" value="1"/>
</dbReference>
<dbReference type="Pfam" id="PF26113">
    <property type="entry name" value="GH16_XgeA"/>
    <property type="match status" value="1"/>
</dbReference>
<dbReference type="SUPFAM" id="SSF49899">
    <property type="entry name" value="Concanavalin A-like lectins/glucanases"/>
    <property type="match status" value="1"/>
</dbReference>
<dbReference type="Gene3D" id="2.60.120.200">
    <property type="match status" value="1"/>
</dbReference>
<feature type="domain" description="GH16" evidence="2">
    <location>
        <begin position="116"/>
        <end position="381"/>
    </location>
</feature>
<protein>
    <recommendedName>
        <fullName evidence="2">GH16 domain-containing protein</fullName>
    </recommendedName>
</protein>
<gene>
    <name evidence="3" type="ORF">GCM10023225_14200</name>
</gene>
<comment type="similarity">
    <text evidence="1">Belongs to the glycosyl hydrolase 16 family.</text>
</comment>
<name>A0ABP9HMN1_9ACTN</name>
<dbReference type="EMBL" id="BAABIL010000184">
    <property type="protein sequence ID" value="GAA4974084.1"/>
    <property type="molecule type" value="Genomic_DNA"/>
</dbReference>